<keyword evidence="2" id="KW-1185">Reference proteome</keyword>
<sequence>CNNEDGEIYRLLAEGIVVSKSVNEDYIEMEFSSPILRSIILSMICGPDIDITNPPQTINKIDINWLLENTIENLAIQNIFAPQALNADNNPSEYAFQAEFSAVIKYLLSNVYPVLQYRVIVEAKERDINGNRRKRLDIFLRDHDLPTYGFELVVNKKNFEVHLDRANYYKNLHGCSMYLINLCTNSTLVDRVESGHQEVTLVDIIYDISNRKAEIIYEDYKKSISIKRSAWKVAFD</sequence>
<proteinExistence type="predicted"/>
<accession>A0ABN7V431</accession>
<evidence type="ECO:0000313" key="2">
    <source>
        <dbReference type="Proteomes" id="UP000789901"/>
    </source>
</evidence>
<gene>
    <name evidence="1" type="ORF">GMARGA_LOCUS13624</name>
</gene>
<dbReference type="Proteomes" id="UP000789901">
    <property type="component" value="Unassembled WGS sequence"/>
</dbReference>
<reference evidence="1 2" key="1">
    <citation type="submission" date="2021-06" db="EMBL/GenBank/DDBJ databases">
        <authorList>
            <person name="Kallberg Y."/>
            <person name="Tangrot J."/>
            <person name="Rosling A."/>
        </authorList>
    </citation>
    <scope>NUCLEOTIDE SEQUENCE [LARGE SCALE GENOMIC DNA]</scope>
    <source>
        <strain evidence="1 2">120-4 pot B 10/14</strain>
    </source>
</reference>
<dbReference type="EMBL" id="CAJVQB010008703">
    <property type="protein sequence ID" value="CAG8722197.1"/>
    <property type="molecule type" value="Genomic_DNA"/>
</dbReference>
<protein>
    <submittedName>
        <fullName evidence="1">40746_t:CDS:1</fullName>
    </submittedName>
</protein>
<feature type="non-terminal residue" evidence="1">
    <location>
        <position position="1"/>
    </location>
</feature>
<organism evidence="1 2">
    <name type="scientific">Gigaspora margarita</name>
    <dbReference type="NCBI Taxonomy" id="4874"/>
    <lineage>
        <taxon>Eukaryota</taxon>
        <taxon>Fungi</taxon>
        <taxon>Fungi incertae sedis</taxon>
        <taxon>Mucoromycota</taxon>
        <taxon>Glomeromycotina</taxon>
        <taxon>Glomeromycetes</taxon>
        <taxon>Diversisporales</taxon>
        <taxon>Gigasporaceae</taxon>
        <taxon>Gigaspora</taxon>
    </lineage>
</organism>
<evidence type="ECO:0000313" key="1">
    <source>
        <dbReference type="EMBL" id="CAG8722197.1"/>
    </source>
</evidence>
<comment type="caution">
    <text evidence="1">The sequence shown here is derived from an EMBL/GenBank/DDBJ whole genome shotgun (WGS) entry which is preliminary data.</text>
</comment>
<name>A0ABN7V431_GIGMA</name>